<organism evidence="1">
    <name type="scientific">Anguilla anguilla</name>
    <name type="common">European freshwater eel</name>
    <name type="synonym">Muraena anguilla</name>
    <dbReference type="NCBI Taxonomy" id="7936"/>
    <lineage>
        <taxon>Eukaryota</taxon>
        <taxon>Metazoa</taxon>
        <taxon>Chordata</taxon>
        <taxon>Craniata</taxon>
        <taxon>Vertebrata</taxon>
        <taxon>Euteleostomi</taxon>
        <taxon>Actinopterygii</taxon>
        <taxon>Neopterygii</taxon>
        <taxon>Teleostei</taxon>
        <taxon>Anguilliformes</taxon>
        <taxon>Anguillidae</taxon>
        <taxon>Anguilla</taxon>
    </lineage>
</organism>
<proteinExistence type="predicted"/>
<reference evidence="1" key="2">
    <citation type="journal article" date="2015" name="Fish Shellfish Immunol.">
        <title>Early steps in the European eel (Anguilla anguilla)-Vibrio vulnificus interaction in the gills: Role of the RtxA13 toxin.</title>
        <authorList>
            <person name="Callol A."/>
            <person name="Pajuelo D."/>
            <person name="Ebbesson L."/>
            <person name="Teles M."/>
            <person name="MacKenzie S."/>
            <person name="Amaro C."/>
        </authorList>
    </citation>
    <scope>NUCLEOTIDE SEQUENCE</scope>
</reference>
<dbReference type="AlphaFoldDB" id="A0A0E9RVR4"/>
<dbReference type="EMBL" id="GBXM01076012">
    <property type="protein sequence ID" value="JAH32565.1"/>
    <property type="molecule type" value="Transcribed_RNA"/>
</dbReference>
<protein>
    <submittedName>
        <fullName evidence="1">Uncharacterized protein</fullName>
    </submittedName>
</protein>
<reference evidence="1" key="1">
    <citation type="submission" date="2014-11" db="EMBL/GenBank/DDBJ databases">
        <authorList>
            <person name="Amaro Gonzalez C."/>
        </authorList>
    </citation>
    <scope>NUCLEOTIDE SEQUENCE</scope>
</reference>
<accession>A0A0E9RVR4</accession>
<sequence>MNEIGFLPNDLLQSGGITLNTHTHTHIHTHMHVHAYTHTHMLYKAF</sequence>
<name>A0A0E9RVR4_ANGAN</name>
<evidence type="ECO:0000313" key="1">
    <source>
        <dbReference type="EMBL" id="JAH32565.1"/>
    </source>
</evidence>